<keyword evidence="3" id="KW-0067">ATP-binding</keyword>
<dbReference type="Pfam" id="PF00158">
    <property type="entry name" value="Sigma54_activat"/>
    <property type="match status" value="1"/>
</dbReference>
<dbReference type="FunFam" id="3.40.50.300:FF:000006">
    <property type="entry name" value="DNA-binding transcriptional regulator NtrC"/>
    <property type="match status" value="1"/>
</dbReference>
<evidence type="ECO:0000256" key="2">
    <source>
        <dbReference type="ARBA" id="ARBA00022741"/>
    </source>
</evidence>
<dbReference type="Gene3D" id="1.10.10.60">
    <property type="entry name" value="Homeodomain-like"/>
    <property type="match status" value="1"/>
</dbReference>
<keyword evidence="10" id="KW-1185">Reference proteome</keyword>
<protein>
    <recommendedName>
        <fullName evidence="8">Sigma-54 factor interaction domain-containing protein</fullName>
    </recommendedName>
</protein>
<feature type="domain" description="Sigma-54 factor interaction" evidence="8">
    <location>
        <begin position="344"/>
        <end position="574"/>
    </location>
</feature>
<dbReference type="GO" id="GO:0000160">
    <property type="term" value="P:phosphorelay signal transduction system"/>
    <property type="evidence" value="ECO:0007669"/>
    <property type="project" value="UniProtKB-KW"/>
</dbReference>
<dbReference type="InterPro" id="IPR009057">
    <property type="entry name" value="Homeodomain-like_sf"/>
</dbReference>
<evidence type="ECO:0000256" key="5">
    <source>
        <dbReference type="ARBA" id="ARBA00023015"/>
    </source>
</evidence>
<evidence type="ECO:0000259" key="8">
    <source>
        <dbReference type="PROSITE" id="PS50045"/>
    </source>
</evidence>
<dbReference type="SUPFAM" id="SSF52540">
    <property type="entry name" value="P-loop containing nucleoside triphosphate hydrolases"/>
    <property type="match status" value="1"/>
</dbReference>
<keyword evidence="1" id="KW-0597">Phosphoprotein</keyword>
<dbReference type="AlphaFoldDB" id="A0A132MH66"/>
<dbReference type="GO" id="GO:0005524">
    <property type="term" value="F:ATP binding"/>
    <property type="evidence" value="ECO:0007669"/>
    <property type="project" value="UniProtKB-KW"/>
</dbReference>
<dbReference type="Gene3D" id="1.10.8.60">
    <property type="match status" value="1"/>
</dbReference>
<evidence type="ECO:0000256" key="6">
    <source>
        <dbReference type="ARBA" id="ARBA00023125"/>
    </source>
</evidence>
<dbReference type="PRINTS" id="PR01590">
    <property type="entry name" value="HTHFIS"/>
</dbReference>
<keyword evidence="4" id="KW-0902">Two-component regulatory system</keyword>
<evidence type="ECO:0000256" key="1">
    <source>
        <dbReference type="ARBA" id="ARBA00022553"/>
    </source>
</evidence>
<keyword evidence="6" id="KW-0238">DNA-binding</keyword>
<dbReference type="Gene3D" id="3.30.450.40">
    <property type="match status" value="1"/>
</dbReference>
<organism evidence="9 10">
    <name type="scientific">Hydrogenibacillus schlegelii</name>
    <name type="common">Bacillus schlegelii</name>
    <dbReference type="NCBI Taxonomy" id="1484"/>
    <lineage>
        <taxon>Bacteria</taxon>
        <taxon>Bacillati</taxon>
        <taxon>Bacillota</taxon>
        <taxon>Bacilli</taxon>
        <taxon>Bacillales</taxon>
        <taxon>Bacillales Family X. Incertae Sedis</taxon>
        <taxon>Hydrogenibacillus</taxon>
    </lineage>
</organism>
<evidence type="ECO:0000256" key="4">
    <source>
        <dbReference type="ARBA" id="ARBA00023012"/>
    </source>
</evidence>
<dbReference type="STRING" id="1484.SA87_10695"/>
<dbReference type="OrthoDB" id="9771372at2"/>
<dbReference type="Gene3D" id="3.40.50.300">
    <property type="entry name" value="P-loop containing nucleotide triphosphate hydrolases"/>
    <property type="match status" value="1"/>
</dbReference>
<dbReference type="PANTHER" id="PTHR32071">
    <property type="entry name" value="TRANSCRIPTIONAL REGULATORY PROTEIN"/>
    <property type="match status" value="1"/>
</dbReference>
<dbReference type="Pfam" id="PF02954">
    <property type="entry name" value="HTH_8"/>
    <property type="match status" value="1"/>
</dbReference>
<accession>A0A132MH66</accession>
<gene>
    <name evidence="9" type="ORF">SA87_10695</name>
</gene>
<evidence type="ECO:0000313" key="10">
    <source>
        <dbReference type="Proteomes" id="UP000243024"/>
    </source>
</evidence>
<evidence type="ECO:0000256" key="3">
    <source>
        <dbReference type="ARBA" id="ARBA00022840"/>
    </source>
</evidence>
<keyword evidence="7" id="KW-0804">Transcription</keyword>
<name>A0A132MH66_HYDSH</name>
<keyword evidence="2" id="KW-0547">Nucleotide-binding</keyword>
<dbReference type="EMBL" id="JXBB01000001">
    <property type="protein sequence ID" value="OAR05369.1"/>
    <property type="molecule type" value="Genomic_DNA"/>
</dbReference>
<evidence type="ECO:0000313" key="9">
    <source>
        <dbReference type="EMBL" id="OAR05369.1"/>
    </source>
</evidence>
<dbReference type="GO" id="GO:0043565">
    <property type="term" value="F:sequence-specific DNA binding"/>
    <property type="evidence" value="ECO:0007669"/>
    <property type="project" value="InterPro"/>
</dbReference>
<dbReference type="InterPro" id="IPR003593">
    <property type="entry name" value="AAA+_ATPase"/>
</dbReference>
<dbReference type="SUPFAM" id="SSF46689">
    <property type="entry name" value="Homeodomain-like"/>
    <property type="match status" value="1"/>
</dbReference>
<dbReference type="PROSITE" id="PS00676">
    <property type="entry name" value="SIGMA54_INTERACT_2"/>
    <property type="match status" value="1"/>
</dbReference>
<sequence>MGEELALLSPQEIQDKKRALWRAWEAYVSDRRVESGLRASVLESWKRSQSLGIQPEQKKARYLHEIDDVIEWRRQSEFFLTAIPVLEHIFDQINVTKHLLTLTDAGGRIIYLQGEPSILKKAETMLFVLGADWSEPSVGTNAIGTSLYLQKPIQIFSYEHFAQAAHDWVCSAAPVTDPHTGQVLGIVDLTAPYEYAQPHTLGIAKMIAVQIQKEYTRISDNLRKHLYDEYMNARKRWPGEPILLFDSALQMLTQSPEAQATLQELQKRHSSRSILADIRETLLACPELEYTFELTDTGYEATAVALIRKNERIGFLVFLRRRSRQRRVSAPSIRPVFHTPWDTIIGSSPAMQHAIQRAKIVAATDVPVLITGESGTGKERFAQAIHEASTRHPHPFVAVNIAAIPRELIASELFGYEPGAFTGANPKGKKGKFEEAHGGTLFLDEIGDMPLELQVYLLRVLQEKKIMRLGSSNARPVDVRIIAATNHNLAERIAQGAFRLDLFYRLNVVEIALPPLRERAQDILLLAEFFLDKFAKQYGKPAASFDPDVVRLFERYAWPGNVRELQNVVEHAVIFSTGSVISLNHLPSYLLNKAPDSDSLPLDPLEREEKKMIDYWLQKANGNVSEVARRLNRSRATIYRKIKQYGLNLSKYSNID</sequence>
<dbReference type="InterPro" id="IPR025943">
    <property type="entry name" value="Sigma_54_int_dom_ATP-bd_2"/>
</dbReference>
<dbReference type="InterPro" id="IPR029016">
    <property type="entry name" value="GAF-like_dom_sf"/>
</dbReference>
<dbReference type="PROSITE" id="PS50045">
    <property type="entry name" value="SIGMA54_INTERACT_4"/>
    <property type="match status" value="1"/>
</dbReference>
<dbReference type="InterPro" id="IPR058031">
    <property type="entry name" value="AAA_lid_NorR"/>
</dbReference>
<dbReference type="CDD" id="cd00009">
    <property type="entry name" value="AAA"/>
    <property type="match status" value="1"/>
</dbReference>
<dbReference type="GO" id="GO:0006355">
    <property type="term" value="P:regulation of DNA-templated transcription"/>
    <property type="evidence" value="ECO:0007669"/>
    <property type="project" value="InterPro"/>
</dbReference>
<dbReference type="InterPro" id="IPR025944">
    <property type="entry name" value="Sigma_54_int_dom_CS"/>
</dbReference>
<dbReference type="Pfam" id="PF01590">
    <property type="entry name" value="GAF"/>
    <property type="match status" value="1"/>
</dbReference>
<dbReference type="InterPro" id="IPR027417">
    <property type="entry name" value="P-loop_NTPase"/>
</dbReference>
<dbReference type="InterPro" id="IPR003018">
    <property type="entry name" value="GAF"/>
</dbReference>
<dbReference type="InterPro" id="IPR002197">
    <property type="entry name" value="HTH_Fis"/>
</dbReference>
<comment type="caution">
    <text evidence="9">The sequence shown here is derived from an EMBL/GenBank/DDBJ whole genome shotgun (WGS) entry which is preliminary data.</text>
</comment>
<dbReference type="PROSITE" id="PS00675">
    <property type="entry name" value="SIGMA54_INTERACT_1"/>
    <property type="match status" value="1"/>
</dbReference>
<dbReference type="InterPro" id="IPR025662">
    <property type="entry name" value="Sigma_54_int_dom_ATP-bd_1"/>
</dbReference>
<dbReference type="FunFam" id="1.10.8.60:FF:000120">
    <property type="entry name" value="Sigma-54-dependent Fis family transcriptional regulator"/>
    <property type="match status" value="1"/>
</dbReference>
<dbReference type="SMART" id="SM00382">
    <property type="entry name" value="AAA"/>
    <property type="match status" value="1"/>
</dbReference>
<dbReference type="InterPro" id="IPR002078">
    <property type="entry name" value="Sigma_54_int"/>
</dbReference>
<dbReference type="Proteomes" id="UP000243024">
    <property type="component" value="Unassembled WGS sequence"/>
</dbReference>
<proteinExistence type="predicted"/>
<dbReference type="PROSITE" id="PS00688">
    <property type="entry name" value="SIGMA54_INTERACT_3"/>
    <property type="match status" value="1"/>
</dbReference>
<evidence type="ECO:0000256" key="7">
    <source>
        <dbReference type="ARBA" id="ARBA00023163"/>
    </source>
</evidence>
<reference evidence="9 10" key="1">
    <citation type="submission" date="2015-09" db="EMBL/GenBank/DDBJ databases">
        <title>Draft genome sequence of Hydrogenibacillus schlegelii DSM 2000.</title>
        <authorList>
            <person name="Hemp J."/>
        </authorList>
    </citation>
    <scope>NUCLEOTIDE SEQUENCE [LARGE SCALE GENOMIC DNA]</scope>
    <source>
        <strain evidence="9 10">MA 48</strain>
    </source>
</reference>
<dbReference type="RefSeq" id="WP_066197275.1">
    <property type="nucleotide sequence ID" value="NZ_CBCSAS010000011.1"/>
</dbReference>
<dbReference type="Pfam" id="PF25601">
    <property type="entry name" value="AAA_lid_14"/>
    <property type="match status" value="1"/>
</dbReference>
<keyword evidence="5" id="KW-0805">Transcription regulation</keyword>